<reference evidence="1" key="1">
    <citation type="journal article" date="2019" name="Sci. Rep.">
        <title>Draft genome of Tanacetum cinerariifolium, the natural source of mosquito coil.</title>
        <authorList>
            <person name="Yamashiro T."/>
            <person name="Shiraishi A."/>
            <person name="Satake H."/>
            <person name="Nakayama K."/>
        </authorList>
    </citation>
    <scope>NUCLEOTIDE SEQUENCE</scope>
</reference>
<gene>
    <name evidence="1" type="ORF">Tci_592949</name>
</gene>
<name>A0A699JAI5_TANCI</name>
<evidence type="ECO:0000313" key="1">
    <source>
        <dbReference type="EMBL" id="GFA20977.1"/>
    </source>
</evidence>
<accession>A0A699JAI5</accession>
<dbReference type="AlphaFoldDB" id="A0A699JAI5"/>
<sequence>MNHQTSSVSQIAYHSPEALTQPMIEFPQMNLGLAILVFNKEDDLISCLNKAMTLLTAVAFSKFPSTNNQLRNFFNPRNHATIQDVRVTVQQVQGREGQSKGHMARLCTQPKRSRKTGWFKDKAMLAEALKSSQILNEEQLAFLIDLVIPDGQAAQTTILNNVAFQTEDLDAYDFDCDDVSNAKAVLMVNLSNYGFDVISEVPHSKPYHNDMDNQSVHAMHDFEQTLVIDFPDNEITSDSHIIPYSQYLQETQHAAVQDTNLYTQQDSMILSVIEQIVISSQHAVIPVIDDEETLILKKIEALSELPNVSLVNTSLKKLKFHLLKFDTVVKKRITPDAITEGEHGFEQTKAVFEMNYSIFKDLKRHI</sequence>
<dbReference type="EMBL" id="BKCJ010386027">
    <property type="protein sequence ID" value="GFA20977.1"/>
    <property type="molecule type" value="Genomic_DNA"/>
</dbReference>
<protein>
    <recommendedName>
        <fullName evidence="2">Retrovirus-related Pol polyprotein from transposon TNT 1-94</fullName>
    </recommendedName>
</protein>
<proteinExistence type="predicted"/>
<organism evidence="1">
    <name type="scientific">Tanacetum cinerariifolium</name>
    <name type="common">Dalmatian daisy</name>
    <name type="synonym">Chrysanthemum cinerariifolium</name>
    <dbReference type="NCBI Taxonomy" id="118510"/>
    <lineage>
        <taxon>Eukaryota</taxon>
        <taxon>Viridiplantae</taxon>
        <taxon>Streptophyta</taxon>
        <taxon>Embryophyta</taxon>
        <taxon>Tracheophyta</taxon>
        <taxon>Spermatophyta</taxon>
        <taxon>Magnoliopsida</taxon>
        <taxon>eudicotyledons</taxon>
        <taxon>Gunneridae</taxon>
        <taxon>Pentapetalae</taxon>
        <taxon>asterids</taxon>
        <taxon>campanulids</taxon>
        <taxon>Asterales</taxon>
        <taxon>Asteraceae</taxon>
        <taxon>Asteroideae</taxon>
        <taxon>Anthemideae</taxon>
        <taxon>Anthemidinae</taxon>
        <taxon>Tanacetum</taxon>
    </lineage>
</organism>
<comment type="caution">
    <text evidence="1">The sequence shown here is derived from an EMBL/GenBank/DDBJ whole genome shotgun (WGS) entry which is preliminary data.</text>
</comment>
<evidence type="ECO:0008006" key="2">
    <source>
        <dbReference type="Google" id="ProtNLM"/>
    </source>
</evidence>